<evidence type="ECO:0000256" key="4">
    <source>
        <dbReference type="ARBA" id="ARBA00023136"/>
    </source>
</evidence>
<keyword evidence="4 5" id="KW-0472">Membrane</keyword>
<feature type="transmembrane region" description="Helical" evidence="5">
    <location>
        <begin position="55"/>
        <end position="75"/>
    </location>
</feature>
<evidence type="ECO:0000256" key="3">
    <source>
        <dbReference type="ARBA" id="ARBA00022989"/>
    </source>
</evidence>
<proteinExistence type="predicted"/>
<sequence>MMDIFPLEPQWVWLILAAILGTAEIIMPGFFLLWIGGAALLTGIATLIFGLNEPAQFAAFAVLAIVAVFAGRRWFALNPIESADPLLNDRTARLVGEIVTAVEPFESGIGRVRVGDGVWSAKGGDFAQGARLRVTGVDRGILLVEPIA</sequence>
<dbReference type="Pfam" id="PF01957">
    <property type="entry name" value="NfeD"/>
    <property type="match status" value="1"/>
</dbReference>
<dbReference type="RefSeq" id="WP_222988434.1">
    <property type="nucleotide sequence ID" value="NZ_JAINVV010000002.1"/>
</dbReference>
<keyword evidence="8" id="KW-1185">Reference proteome</keyword>
<keyword evidence="2 5" id="KW-0812">Transmembrane</keyword>
<accession>A0ABS7PJ40</accession>
<dbReference type="EMBL" id="JAINVV010000002">
    <property type="protein sequence ID" value="MBY8821315.1"/>
    <property type="molecule type" value="Genomic_DNA"/>
</dbReference>
<evidence type="ECO:0000256" key="5">
    <source>
        <dbReference type="SAM" id="Phobius"/>
    </source>
</evidence>
<name>A0ABS7PJ40_9SPHN</name>
<feature type="domain" description="NfeD-like C-terminal" evidence="6">
    <location>
        <begin position="92"/>
        <end position="146"/>
    </location>
</feature>
<dbReference type="Proteomes" id="UP000706039">
    <property type="component" value="Unassembled WGS sequence"/>
</dbReference>
<keyword evidence="3 5" id="KW-1133">Transmembrane helix</keyword>
<dbReference type="InterPro" id="IPR052165">
    <property type="entry name" value="Membrane_assoc_protease"/>
</dbReference>
<dbReference type="InterPro" id="IPR012340">
    <property type="entry name" value="NA-bd_OB-fold"/>
</dbReference>
<dbReference type="PANTHER" id="PTHR33507:SF3">
    <property type="entry name" value="INNER MEMBRANE PROTEIN YBBJ"/>
    <property type="match status" value="1"/>
</dbReference>
<evidence type="ECO:0000256" key="2">
    <source>
        <dbReference type="ARBA" id="ARBA00022692"/>
    </source>
</evidence>
<reference evidence="7 8" key="1">
    <citation type="submission" date="2021-08" db="EMBL/GenBank/DDBJ databases">
        <authorList>
            <person name="Tuo L."/>
        </authorList>
    </citation>
    <scope>NUCLEOTIDE SEQUENCE [LARGE SCALE GENOMIC DNA]</scope>
    <source>
        <strain evidence="7 8">JCM 31229</strain>
    </source>
</reference>
<dbReference type="PANTHER" id="PTHR33507">
    <property type="entry name" value="INNER MEMBRANE PROTEIN YBBJ"/>
    <property type="match status" value="1"/>
</dbReference>
<evidence type="ECO:0000256" key="1">
    <source>
        <dbReference type="ARBA" id="ARBA00004141"/>
    </source>
</evidence>
<feature type="transmembrane region" description="Helical" evidence="5">
    <location>
        <begin position="12"/>
        <end position="35"/>
    </location>
</feature>
<gene>
    <name evidence="7" type="ORF">K7G82_03370</name>
</gene>
<dbReference type="InterPro" id="IPR002810">
    <property type="entry name" value="NfeD-like_C"/>
</dbReference>
<protein>
    <submittedName>
        <fullName evidence="7">NfeD family protein</fullName>
    </submittedName>
</protein>
<evidence type="ECO:0000313" key="7">
    <source>
        <dbReference type="EMBL" id="MBY8821315.1"/>
    </source>
</evidence>
<evidence type="ECO:0000313" key="8">
    <source>
        <dbReference type="Proteomes" id="UP000706039"/>
    </source>
</evidence>
<evidence type="ECO:0000259" key="6">
    <source>
        <dbReference type="Pfam" id="PF01957"/>
    </source>
</evidence>
<organism evidence="7 8">
    <name type="scientific">Sphingomonas colocasiae</name>
    <dbReference type="NCBI Taxonomy" id="1848973"/>
    <lineage>
        <taxon>Bacteria</taxon>
        <taxon>Pseudomonadati</taxon>
        <taxon>Pseudomonadota</taxon>
        <taxon>Alphaproteobacteria</taxon>
        <taxon>Sphingomonadales</taxon>
        <taxon>Sphingomonadaceae</taxon>
        <taxon>Sphingomonas</taxon>
    </lineage>
</organism>
<dbReference type="Gene3D" id="2.40.50.140">
    <property type="entry name" value="Nucleic acid-binding proteins"/>
    <property type="match status" value="1"/>
</dbReference>
<comment type="caution">
    <text evidence="7">The sequence shown here is derived from an EMBL/GenBank/DDBJ whole genome shotgun (WGS) entry which is preliminary data.</text>
</comment>
<comment type="subcellular location">
    <subcellularLocation>
        <location evidence="1">Membrane</location>
        <topology evidence="1">Multi-pass membrane protein</topology>
    </subcellularLocation>
</comment>